<dbReference type="GO" id="GO:0042423">
    <property type="term" value="P:catecholamine biosynthetic process"/>
    <property type="evidence" value="ECO:0007669"/>
    <property type="project" value="UniProtKB-KW"/>
</dbReference>
<dbReference type="InterPro" id="IPR010977">
    <property type="entry name" value="Aromatic_deC"/>
</dbReference>
<dbReference type="PRINTS" id="PR00800">
    <property type="entry name" value="YHDCRBOXLASE"/>
</dbReference>
<dbReference type="GO" id="GO:0019752">
    <property type="term" value="P:carboxylic acid metabolic process"/>
    <property type="evidence" value="ECO:0007669"/>
    <property type="project" value="InterPro"/>
</dbReference>
<organism evidence="11 12">
    <name type="scientific">Acanthosepion pharaonis</name>
    <name type="common">Pharaoh cuttlefish</name>
    <name type="synonym">Sepia pharaonis</name>
    <dbReference type="NCBI Taxonomy" id="158019"/>
    <lineage>
        <taxon>Eukaryota</taxon>
        <taxon>Metazoa</taxon>
        <taxon>Spiralia</taxon>
        <taxon>Lophotrochozoa</taxon>
        <taxon>Mollusca</taxon>
        <taxon>Cephalopoda</taxon>
        <taxon>Coleoidea</taxon>
        <taxon>Decapodiformes</taxon>
        <taxon>Sepiida</taxon>
        <taxon>Sepiina</taxon>
        <taxon>Sepiidae</taxon>
        <taxon>Acanthosepion</taxon>
    </lineage>
</organism>
<evidence type="ECO:0000256" key="4">
    <source>
        <dbReference type="ARBA" id="ARBA00022793"/>
    </source>
</evidence>
<evidence type="ECO:0000256" key="5">
    <source>
        <dbReference type="ARBA" id="ARBA00022898"/>
    </source>
</evidence>
<evidence type="ECO:0000256" key="2">
    <source>
        <dbReference type="ARBA" id="ARBA00011738"/>
    </source>
</evidence>
<dbReference type="PANTHER" id="PTHR11999">
    <property type="entry name" value="GROUP II PYRIDOXAL-5-PHOSPHATE DECARBOXYLASE"/>
    <property type="match status" value="1"/>
</dbReference>
<evidence type="ECO:0000256" key="7">
    <source>
        <dbReference type="ARBA" id="ARBA00038886"/>
    </source>
</evidence>
<dbReference type="AlphaFoldDB" id="A0A812EDI5"/>
<evidence type="ECO:0000256" key="8">
    <source>
        <dbReference type="ARBA" id="ARBA00040968"/>
    </source>
</evidence>
<evidence type="ECO:0000256" key="3">
    <source>
        <dbReference type="ARBA" id="ARBA00022584"/>
    </source>
</evidence>
<accession>A0A812EDI5</accession>
<dbReference type="Pfam" id="PF00282">
    <property type="entry name" value="Pyridoxal_deC"/>
    <property type="match status" value="1"/>
</dbReference>
<dbReference type="EC" id="4.1.1.28" evidence="7"/>
<comment type="caution">
    <text evidence="11">The sequence shown here is derived from an EMBL/GenBank/DDBJ whole genome shotgun (WGS) entry which is preliminary data.</text>
</comment>
<comment type="cofactor">
    <cofactor evidence="1 10">
        <name>pyridoxal 5'-phosphate</name>
        <dbReference type="ChEBI" id="CHEBI:597326"/>
    </cofactor>
</comment>
<comment type="subunit">
    <text evidence="2">Homodimer.</text>
</comment>
<dbReference type="PANTHER" id="PTHR11999:SF167">
    <property type="entry name" value="AROMATIC-L-AMINO-ACID DECARBOXYLASE"/>
    <property type="match status" value="1"/>
</dbReference>
<keyword evidence="5 10" id="KW-0663">Pyridoxal phosphate</keyword>
<proteinExistence type="inferred from homology"/>
<comment type="similarity">
    <text evidence="10">Belongs to the group II decarboxylase family.</text>
</comment>
<evidence type="ECO:0000313" key="12">
    <source>
        <dbReference type="Proteomes" id="UP000597762"/>
    </source>
</evidence>
<dbReference type="OrthoDB" id="639767at2759"/>
<dbReference type="InterPro" id="IPR015421">
    <property type="entry name" value="PyrdxlP-dep_Trfase_major"/>
</dbReference>
<dbReference type="Gene3D" id="1.20.1340.10">
    <property type="entry name" value="dopa decarboxylase, N-terminal domain"/>
    <property type="match status" value="1"/>
</dbReference>
<dbReference type="Gene3D" id="3.40.640.10">
    <property type="entry name" value="Type I PLP-dependent aspartate aminotransferase-like (Major domain)"/>
    <property type="match status" value="1"/>
</dbReference>
<evidence type="ECO:0000256" key="10">
    <source>
        <dbReference type="RuleBase" id="RU000382"/>
    </source>
</evidence>
<evidence type="ECO:0000256" key="9">
    <source>
        <dbReference type="ARBA" id="ARBA00041275"/>
    </source>
</evidence>
<protein>
    <recommendedName>
        <fullName evidence="8">Aromatic-L-amino-acid decarboxylase</fullName>
        <ecNumber evidence="7">4.1.1.28</ecNumber>
    </recommendedName>
    <alternativeName>
        <fullName evidence="9">DOPA decarboxylase</fullName>
    </alternativeName>
</protein>
<dbReference type="GO" id="GO:0030170">
    <property type="term" value="F:pyridoxal phosphate binding"/>
    <property type="evidence" value="ECO:0007669"/>
    <property type="project" value="InterPro"/>
</dbReference>
<dbReference type="FunFam" id="1.20.1340.10:FF:000001">
    <property type="entry name" value="Histidine decarboxylase"/>
    <property type="match status" value="1"/>
</dbReference>
<sequence>MNDEEFEAAGQQMLKYVIDYHKNIRERRVMPDVKPGFMRKLLPDHAPHTPEKWDLLFKDIERVIMPGVTHWRHPHFYAYYALSTSYPAILADILSDTITCSGFSWASCPSCTELEVIVMDWLVKVMDLPEAFLSTSPGHGGGVIQITR</sequence>
<keyword evidence="4" id="KW-0210">Decarboxylase</keyword>
<dbReference type="GO" id="GO:0006520">
    <property type="term" value="P:amino acid metabolic process"/>
    <property type="evidence" value="ECO:0007669"/>
    <property type="project" value="InterPro"/>
</dbReference>
<dbReference type="EMBL" id="CAHIKZ030005368">
    <property type="protein sequence ID" value="CAE1323299.1"/>
    <property type="molecule type" value="Genomic_DNA"/>
</dbReference>
<name>A0A812EDI5_ACAPH</name>
<reference evidence="11" key="1">
    <citation type="submission" date="2021-01" db="EMBL/GenBank/DDBJ databases">
        <authorList>
            <person name="Li R."/>
            <person name="Bekaert M."/>
        </authorList>
    </citation>
    <scope>NUCLEOTIDE SEQUENCE</scope>
    <source>
        <strain evidence="11">Farmed</strain>
    </source>
</reference>
<keyword evidence="3" id="KW-0127">Catecholamine biosynthesis</keyword>
<dbReference type="Proteomes" id="UP000597762">
    <property type="component" value="Unassembled WGS sequence"/>
</dbReference>
<gene>
    <name evidence="11" type="ORF">SPHA_73133</name>
</gene>
<dbReference type="InterPro" id="IPR015424">
    <property type="entry name" value="PyrdxlP-dep_Trfase"/>
</dbReference>
<dbReference type="InterPro" id="IPR002129">
    <property type="entry name" value="PyrdxlP-dep_de-COase"/>
</dbReference>
<dbReference type="GO" id="GO:0004058">
    <property type="term" value="F:aromatic-L-amino-acid decarboxylase activity"/>
    <property type="evidence" value="ECO:0007669"/>
    <property type="project" value="UniProtKB-EC"/>
</dbReference>
<keyword evidence="6 10" id="KW-0456">Lyase</keyword>
<keyword evidence="12" id="KW-1185">Reference proteome</keyword>
<evidence type="ECO:0000313" key="11">
    <source>
        <dbReference type="EMBL" id="CAE1323299.1"/>
    </source>
</evidence>
<evidence type="ECO:0000256" key="6">
    <source>
        <dbReference type="ARBA" id="ARBA00023239"/>
    </source>
</evidence>
<dbReference type="GO" id="GO:0005737">
    <property type="term" value="C:cytoplasm"/>
    <property type="evidence" value="ECO:0007669"/>
    <property type="project" value="TreeGrafter"/>
</dbReference>
<evidence type="ECO:0000256" key="1">
    <source>
        <dbReference type="ARBA" id="ARBA00001933"/>
    </source>
</evidence>
<dbReference type="SUPFAM" id="SSF53383">
    <property type="entry name" value="PLP-dependent transferases"/>
    <property type="match status" value="1"/>
</dbReference>